<reference evidence="2 3" key="1">
    <citation type="journal article" date="2018" name="Proc. Natl. Acad. Sci. U.S.A.">
        <title>Draft genome sequence of Camellia sinensis var. sinensis provides insights into the evolution of the tea genome and tea quality.</title>
        <authorList>
            <person name="Wei C."/>
            <person name="Yang H."/>
            <person name="Wang S."/>
            <person name="Zhao J."/>
            <person name="Liu C."/>
            <person name="Gao L."/>
            <person name="Xia E."/>
            <person name="Lu Y."/>
            <person name="Tai Y."/>
            <person name="She G."/>
            <person name="Sun J."/>
            <person name="Cao H."/>
            <person name="Tong W."/>
            <person name="Gao Q."/>
            <person name="Li Y."/>
            <person name="Deng W."/>
            <person name="Jiang X."/>
            <person name="Wang W."/>
            <person name="Chen Q."/>
            <person name="Zhang S."/>
            <person name="Li H."/>
            <person name="Wu J."/>
            <person name="Wang P."/>
            <person name="Li P."/>
            <person name="Shi C."/>
            <person name="Zheng F."/>
            <person name="Jian J."/>
            <person name="Huang B."/>
            <person name="Shan D."/>
            <person name="Shi M."/>
            <person name="Fang C."/>
            <person name="Yue Y."/>
            <person name="Li F."/>
            <person name="Li D."/>
            <person name="Wei S."/>
            <person name="Han B."/>
            <person name="Jiang C."/>
            <person name="Yin Y."/>
            <person name="Xia T."/>
            <person name="Zhang Z."/>
            <person name="Bennetzen J.L."/>
            <person name="Zhao S."/>
            <person name="Wan X."/>
        </authorList>
    </citation>
    <scope>NUCLEOTIDE SEQUENCE [LARGE SCALE GENOMIC DNA]</scope>
    <source>
        <strain evidence="3">cv. Shuchazao</strain>
        <tissue evidence="2">Leaf</tissue>
    </source>
</reference>
<dbReference type="PANTHER" id="PTHR31549:SF23">
    <property type="entry name" value="OS03G0591600 PROTEIN"/>
    <property type="match status" value="1"/>
</dbReference>
<dbReference type="Pfam" id="PF03140">
    <property type="entry name" value="DUF247"/>
    <property type="match status" value="2"/>
</dbReference>
<protein>
    <recommendedName>
        <fullName evidence="4">HMG box domain-containing protein</fullName>
    </recommendedName>
</protein>
<feature type="transmembrane region" description="Helical" evidence="1">
    <location>
        <begin position="741"/>
        <end position="763"/>
    </location>
</feature>
<evidence type="ECO:0000313" key="2">
    <source>
        <dbReference type="EMBL" id="THF97751.1"/>
    </source>
</evidence>
<accession>A0A4S4D5U2</accession>
<dbReference type="STRING" id="542762.A0A4S4D5U2"/>
<name>A0A4S4D5U2_CAMSN</name>
<keyword evidence="3" id="KW-1185">Reference proteome</keyword>
<dbReference type="SUPFAM" id="SSF47095">
    <property type="entry name" value="HMG-box"/>
    <property type="match status" value="1"/>
</dbReference>
<keyword evidence="1" id="KW-0472">Membrane</keyword>
<comment type="caution">
    <text evidence="2">The sequence shown here is derived from an EMBL/GenBank/DDBJ whole genome shotgun (WGS) entry which is preliminary data.</text>
</comment>
<evidence type="ECO:0000256" key="1">
    <source>
        <dbReference type="SAM" id="Phobius"/>
    </source>
</evidence>
<dbReference type="Proteomes" id="UP000306102">
    <property type="component" value="Unassembled WGS sequence"/>
</dbReference>
<gene>
    <name evidence="2" type="ORF">TEA_002857</name>
</gene>
<evidence type="ECO:0008006" key="4">
    <source>
        <dbReference type="Google" id="ProtNLM"/>
    </source>
</evidence>
<keyword evidence="1" id="KW-1133">Transmembrane helix</keyword>
<dbReference type="Gene3D" id="1.10.30.10">
    <property type="entry name" value="High mobility group box domain"/>
    <property type="match status" value="1"/>
</dbReference>
<evidence type="ECO:0000313" key="3">
    <source>
        <dbReference type="Proteomes" id="UP000306102"/>
    </source>
</evidence>
<dbReference type="AlphaFoldDB" id="A0A4S4D5U2"/>
<keyword evidence="1" id="KW-0812">Transmembrane</keyword>
<proteinExistence type="predicted"/>
<dbReference type="EMBL" id="SDRB02012444">
    <property type="protein sequence ID" value="THF97751.1"/>
    <property type="molecule type" value="Genomic_DNA"/>
</dbReference>
<dbReference type="InterPro" id="IPR004158">
    <property type="entry name" value="DUF247_pln"/>
</dbReference>
<feature type="transmembrane region" description="Helical" evidence="1">
    <location>
        <begin position="1050"/>
        <end position="1070"/>
    </location>
</feature>
<organism evidence="2 3">
    <name type="scientific">Camellia sinensis var. sinensis</name>
    <name type="common">China tea</name>
    <dbReference type="NCBI Taxonomy" id="542762"/>
    <lineage>
        <taxon>Eukaryota</taxon>
        <taxon>Viridiplantae</taxon>
        <taxon>Streptophyta</taxon>
        <taxon>Embryophyta</taxon>
        <taxon>Tracheophyta</taxon>
        <taxon>Spermatophyta</taxon>
        <taxon>Magnoliopsida</taxon>
        <taxon>eudicotyledons</taxon>
        <taxon>Gunneridae</taxon>
        <taxon>Pentapetalae</taxon>
        <taxon>asterids</taxon>
        <taxon>Ericales</taxon>
        <taxon>Theaceae</taxon>
        <taxon>Camellia</taxon>
    </lineage>
</organism>
<dbReference type="InterPro" id="IPR036910">
    <property type="entry name" value="HMG_box_dom_sf"/>
</dbReference>
<sequence length="1093" mass="123875">MLGEEDGGGLECPANVVAGAVDHQDDATWRGDRECRGDSFENFQIAKGIWNTQEDYCDYSRHVSRRSSDAFHKCHYCGVLVAIALSDMHKCKSRKNVKRFKGEIRTQNVKDLSFQDQPRSPFHYFMESFVETCKAKNQIEVDRKGFETWRTMSKQERLPYVLQAAKVNSSYEKALLQEVDDDEADSAAVAMSRSLCMRSCPTEWDGSLTKGAYNNPCVCVGVEESIREAKAEAEERERLQLSCPYSPAAEAAAEDRNWETNGVRPVSIFRVPKTLRTISHGNANPVRPNKHGLSAFKPDAYMPLLMGLGPYHRFRPELYEMERYKLVAATKVRSEHFPTREFQELVDTLKEKEDEIRSHYHMYLDYDGNMLLWFMTIDGLFLLEFLHTCISKKDRLSSSWSRKPNLFESEGSKFAGHSILRDVVMLENQIPIFLLGNIFDFLNIDKNVLLSMVVSFCSEVSPFKLIKKDLSLSEVYEHDHLLKLLYHLIVMNVKVPKEACPINMPSGALSPEEEIHPKVNSGSQILCSLLKVSSNLNIPLVKKITKPINMIVNLPWATAKSLPEVSRLATNLEEGLKSECDPLGEDIKNPIVEEIMIPSVSALCNAGVEFCLSNGDISIIKFDKKQKKFYLPHLKLNVNSEVIIRNLVAFEASMSDFLVLGRYTELMNGIIDTAEDAKLLKKKGIIEYSLKTDAEVAHLFNGMTRSIRPSKVPYIDIAIEDVNKYYYGTRKVKVYTCMKKYVYGSWQILTLLAAVFVVLLMGMQSFCSVYSCSRFFNVSNDLEVYEHDHLLKLLYHLIVMNVKVPKEACPINMPSEAPYPEEEILPKVDSGSQVLCSLLKLSSNLNIRLVGKITKPINMIVNLPWATAKSLPEVSRMATNLDEGLKSECDVLGEDIKNPIVEEIMIPSVSALCNAGVEFCLSNGDISIIKFDKKQKKFYLPHLKLNVNSEVIIRNLVAFEASMSDFLVLGRYTELMNGIIDTAEDAKLLKRKGIIEYSLKTDAEVAHLFNGMTRSIRPSKVPYIDIAIEDVNKYYYGTRKVKVYTCMKKYVYGSWQILTLLAAVFVVLLMGMQSFCSVYSCSRFFNVSNDLGK</sequence>
<dbReference type="PANTHER" id="PTHR31549">
    <property type="entry name" value="PROTEIN, PUTATIVE (DUF247)-RELATED-RELATED"/>
    <property type="match status" value="1"/>
</dbReference>